<dbReference type="EMBL" id="JBBXMP010000016">
    <property type="protein sequence ID" value="KAL0068754.1"/>
    <property type="molecule type" value="Genomic_DNA"/>
</dbReference>
<gene>
    <name evidence="2" type="ORF">AAF712_004083</name>
</gene>
<dbReference type="PANTHER" id="PTHR48104:SF30">
    <property type="entry name" value="METACASPASE-1"/>
    <property type="match status" value="1"/>
</dbReference>
<dbReference type="PANTHER" id="PTHR48104">
    <property type="entry name" value="METACASPASE-4"/>
    <property type="match status" value="1"/>
</dbReference>
<reference evidence="2 3" key="1">
    <citation type="submission" date="2024-05" db="EMBL/GenBank/DDBJ databases">
        <title>A draft genome resource for the thread blight pathogen Marasmius tenuissimus strain MS-2.</title>
        <authorList>
            <person name="Yulfo-Soto G.E."/>
            <person name="Baruah I.K."/>
            <person name="Amoako-Attah I."/>
            <person name="Bukari Y."/>
            <person name="Meinhardt L.W."/>
            <person name="Bailey B.A."/>
            <person name="Cohen S.P."/>
        </authorList>
    </citation>
    <scope>NUCLEOTIDE SEQUENCE [LARGE SCALE GENOMIC DNA]</scope>
    <source>
        <strain evidence="2 3">MS-2</strain>
    </source>
</reference>
<evidence type="ECO:0000313" key="3">
    <source>
        <dbReference type="Proteomes" id="UP001437256"/>
    </source>
</evidence>
<keyword evidence="3" id="KW-1185">Reference proteome</keyword>
<dbReference type="InterPro" id="IPR050452">
    <property type="entry name" value="Metacaspase"/>
</dbReference>
<name>A0ABR3A6Y1_9AGAR</name>
<proteinExistence type="inferred from homology"/>
<organism evidence="2 3">
    <name type="scientific">Marasmius tenuissimus</name>
    <dbReference type="NCBI Taxonomy" id="585030"/>
    <lineage>
        <taxon>Eukaryota</taxon>
        <taxon>Fungi</taxon>
        <taxon>Dikarya</taxon>
        <taxon>Basidiomycota</taxon>
        <taxon>Agaricomycotina</taxon>
        <taxon>Agaricomycetes</taxon>
        <taxon>Agaricomycetidae</taxon>
        <taxon>Agaricales</taxon>
        <taxon>Marasmiineae</taxon>
        <taxon>Marasmiaceae</taxon>
        <taxon>Marasmius</taxon>
    </lineage>
</organism>
<dbReference type="Gene3D" id="3.40.50.1460">
    <property type="match status" value="1"/>
</dbReference>
<accession>A0ABR3A6Y1</accession>
<protein>
    <submittedName>
        <fullName evidence="2">Uncharacterized protein</fullName>
    </submittedName>
</protein>
<sequence length="432" mass="47555">MSSTRLFAVVVGIDQYKSGDTWNLQSCVDDAKRIRRWLRDDLSVPREQISMLLDESATKDNIETVLSNHLIRNDAIQRGDAILIYFACHGSSMKAPSDWITSRLGKPSVEILCPYDHDTKHPEGRIAGMSAPAMHAFLEQLSDVKGDNITLVLDSCFSPPHSTILLYGSFTPSQGPYHLSFHNNRAQTHTTIHAAKVGGSVIEGKDGGKFTTSFLETVRNTHLHSTPLQSLIVRVDQAIGEGQHAQCFGKGASLMLFRGIPFVLDDRYIPVQYQTEKGFKIELGSQHGVVKGGEFSLHLHNYLGSRNPSIATMVISDVYPTWCTGKSKIHYPISALPKRCWALVYERPVVGALLKKSCAALLQRIGVPQCRSEDANDSPKKGMSRAVSFEDMRFSLAKKASFGILSHASKKSSTLSTFSKHSDSSIPIQAAV</sequence>
<evidence type="ECO:0000313" key="2">
    <source>
        <dbReference type="EMBL" id="KAL0068754.1"/>
    </source>
</evidence>
<evidence type="ECO:0000256" key="1">
    <source>
        <dbReference type="ARBA" id="ARBA00009005"/>
    </source>
</evidence>
<comment type="similarity">
    <text evidence="1">Belongs to the peptidase C14B family.</text>
</comment>
<dbReference type="Proteomes" id="UP001437256">
    <property type="component" value="Unassembled WGS sequence"/>
</dbReference>
<comment type="caution">
    <text evidence="2">The sequence shown here is derived from an EMBL/GenBank/DDBJ whole genome shotgun (WGS) entry which is preliminary data.</text>
</comment>